<evidence type="ECO:0000313" key="2">
    <source>
        <dbReference type="Proteomes" id="UP001519290"/>
    </source>
</evidence>
<protein>
    <submittedName>
        <fullName evidence="1">Integrase</fullName>
    </submittedName>
</protein>
<proteinExistence type="predicted"/>
<dbReference type="EMBL" id="JAGIOD010000001">
    <property type="protein sequence ID" value="MBP2380525.1"/>
    <property type="molecule type" value="Genomic_DNA"/>
</dbReference>
<dbReference type="Proteomes" id="UP001519290">
    <property type="component" value="Unassembled WGS sequence"/>
</dbReference>
<organism evidence="1 2">
    <name type="scientific">Brachybacterium sacelli</name>
    <dbReference type="NCBI Taxonomy" id="173364"/>
    <lineage>
        <taxon>Bacteria</taxon>
        <taxon>Bacillati</taxon>
        <taxon>Actinomycetota</taxon>
        <taxon>Actinomycetes</taxon>
        <taxon>Micrococcales</taxon>
        <taxon>Dermabacteraceae</taxon>
        <taxon>Brachybacterium</taxon>
    </lineage>
</organism>
<dbReference type="RefSeq" id="WP_209898580.1">
    <property type="nucleotide sequence ID" value="NZ_BAAAJW010000020.1"/>
</dbReference>
<gene>
    <name evidence="1" type="ORF">JOF43_000482</name>
</gene>
<keyword evidence="2" id="KW-1185">Reference proteome</keyword>
<accession>A0ABS4WWE0</accession>
<name>A0ABS4WWE0_9MICO</name>
<comment type="caution">
    <text evidence="1">The sequence shown here is derived from an EMBL/GenBank/DDBJ whole genome shotgun (WGS) entry which is preliminary data.</text>
</comment>
<evidence type="ECO:0000313" key="1">
    <source>
        <dbReference type="EMBL" id="MBP2380525.1"/>
    </source>
</evidence>
<dbReference type="SUPFAM" id="SSF56349">
    <property type="entry name" value="DNA breaking-rejoining enzymes"/>
    <property type="match status" value="1"/>
</dbReference>
<reference evidence="1 2" key="1">
    <citation type="submission" date="2021-03" db="EMBL/GenBank/DDBJ databases">
        <title>Sequencing the genomes of 1000 actinobacteria strains.</title>
        <authorList>
            <person name="Klenk H.-P."/>
        </authorList>
    </citation>
    <scope>NUCLEOTIDE SEQUENCE [LARGE SCALE GENOMIC DNA]</scope>
    <source>
        <strain evidence="1 2">DSM 14566</strain>
    </source>
</reference>
<sequence length="385" mass="42644">MLLADASGAIHPGLVTLYELLLTARDPRTVVRWLRRTPIGTTLRAMATGEARISHSTLDTLPLSPRVQYLRHMLISAETLPAIDVRLNDLEILAAAVIDGLPAHHAGIISQYFRWGVLRKIRQRSASKPLTAGMFSARSSELRKIAAFLAWLDGQGVDLASLDQGTVDHFFAHHRSQVAVITFLKWAIQQQLTAPITPPRRQQARPAPSVQEDTIWHKVDELLDDESIPPGSRIIGLLVLVFAQRISDCVRLRRSAVSEDGATTSIIFGRTPLTLPDPIAGLLRRYIRELDRDRPFVRGGPDWLFPGTTPHLHVSEAIVALHLAPHKIHARRSQHARIDQLVQTVPASVVADTLGINVNTAIRHAARTNARWGDYPELRSSPPGE</sequence>
<dbReference type="InterPro" id="IPR011010">
    <property type="entry name" value="DNA_brk_join_enz"/>
</dbReference>